<comment type="caution">
    <text evidence="1">The sequence shown here is derived from an EMBL/GenBank/DDBJ whole genome shotgun (WGS) entry which is preliminary data.</text>
</comment>
<accession>A0ABR0Q7I6</accession>
<organism evidence="1 2">
    <name type="scientific">Gossypium arboreum</name>
    <name type="common">Tree cotton</name>
    <name type="synonym">Gossypium nanking</name>
    <dbReference type="NCBI Taxonomy" id="29729"/>
    <lineage>
        <taxon>Eukaryota</taxon>
        <taxon>Viridiplantae</taxon>
        <taxon>Streptophyta</taxon>
        <taxon>Embryophyta</taxon>
        <taxon>Tracheophyta</taxon>
        <taxon>Spermatophyta</taxon>
        <taxon>Magnoliopsida</taxon>
        <taxon>eudicotyledons</taxon>
        <taxon>Gunneridae</taxon>
        <taxon>Pentapetalae</taxon>
        <taxon>rosids</taxon>
        <taxon>malvids</taxon>
        <taxon>Malvales</taxon>
        <taxon>Malvaceae</taxon>
        <taxon>Malvoideae</taxon>
        <taxon>Gossypium</taxon>
    </lineage>
</organism>
<evidence type="ECO:0000313" key="2">
    <source>
        <dbReference type="Proteomes" id="UP001358586"/>
    </source>
</evidence>
<gene>
    <name evidence="1" type="ORF">PVK06_010973</name>
</gene>
<reference evidence="1 2" key="1">
    <citation type="submission" date="2023-03" db="EMBL/GenBank/DDBJ databases">
        <title>WGS of Gossypium arboreum.</title>
        <authorList>
            <person name="Yu D."/>
        </authorList>
    </citation>
    <scope>NUCLEOTIDE SEQUENCE [LARGE SCALE GENOMIC DNA]</scope>
    <source>
        <tissue evidence="1">Leaf</tissue>
    </source>
</reference>
<name>A0ABR0Q7I6_GOSAR</name>
<dbReference type="EMBL" id="JARKNE010000004">
    <property type="protein sequence ID" value="KAK5835285.1"/>
    <property type="molecule type" value="Genomic_DNA"/>
</dbReference>
<protein>
    <recommendedName>
        <fullName evidence="3">Secreted protein</fullName>
    </recommendedName>
</protein>
<evidence type="ECO:0000313" key="1">
    <source>
        <dbReference type="EMBL" id="KAK5835285.1"/>
    </source>
</evidence>
<keyword evidence="2" id="KW-1185">Reference proteome</keyword>
<evidence type="ECO:0008006" key="3">
    <source>
        <dbReference type="Google" id="ProtNLM"/>
    </source>
</evidence>
<sequence>MSRHIRSCVTTLRAVCSSSGVCRDILRLWRDTEGSLGILYSTLYVVTSNAPCCNIVTNIELRVTLKGYTTFASFNEKVDLRASLTL</sequence>
<dbReference type="Proteomes" id="UP001358586">
    <property type="component" value="Chromosome 4"/>
</dbReference>
<proteinExistence type="predicted"/>